<name>A0A011TXY1_9HYPH</name>
<reference evidence="1 3" key="1">
    <citation type="submission" date="2014-02" db="EMBL/GenBank/DDBJ databases">
        <title>Aquamicrobium defluvii Genome sequencing.</title>
        <authorList>
            <person name="Wang X."/>
        </authorList>
    </citation>
    <scope>NUCLEOTIDE SEQUENCE [LARGE SCALE GENOMIC DNA]</scope>
    <source>
        <strain evidence="1 3">W13Z1</strain>
    </source>
</reference>
<dbReference type="OrthoDB" id="8116604at2"/>
<evidence type="ECO:0000313" key="2">
    <source>
        <dbReference type="EMBL" id="TDR33919.1"/>
    </source>
</evidence>
<organism evidence="1 3">
    <name type="scientific">Aquamicrobium defluvii</name>
    <dbReference type="NCBI Taxonomy" id="69279"/>
    <lineage>
        <taxon>Bacteria</taxon>
        <taxon>Pseudomonadati</taxon>
        <taxon>Pseudomonadota</taxon>
        <taxon>Alphaproteobacteria</taxon>
        <taxon>Hyphomicrobiales</taxon>
        <taxon>Phyllobacteriaceae</taxon>
        <taxon>Aquamicrobium</taxon>
    </lineage>
</organism>
<comment type="caution">
    <text evidence="1">The sequence shown here is derived from an EMBL/GenBank/DDBJ whole genome shotgun (WGS) entry which is preliminary data.</text>
</comment>
<dbReference type="Proteomes" id="UP000019849">
    <property type="component" value="Unassembled WGS sequence"/>
</dbReference>
<evidence type="ECO:0000313" key="4">
    <source>
        <dbReference type="Proteomes" id="UP000294958"/>
    </source>
</evidence>
<gene>
    <name evidence="1" type="ORF">BG36_23790</name>
    <name evidence="2" type="ORF">DES43_11882</name>
</gene>
<protein>
    <submittedName>
        <fullName evidence="2">Uncharacterized protein DUF982</fullName>
    </submittedName>
</protein>
<dbReference type="RefSeq" id="WP_035025448.1">
    <property type="nucleotide sequence ID" value="NZ_KK073883.1"/>
</dbReference>
<dbReference type="AlphaFoldDB" id="A0A011TXY1"/>
<dbReference type="Gene3D" id="6.10.250.730">
    <property type="match status" value="1"/>
</dbReference>
<proteinExistence type="predicted"/>
<dbReference type="STRING" id="69279.BG36_23790"/>
<dbReference type="EMBL" id="SNZF01000018">
    <property type="protein sequence ID" value="TDR33919.1"/>
    <property type="molecule type" value="Genomic_DNA"/>
</dbReference>
<dbReference type="EMBL" id="JENY01000009">
    <property type="protein sequence ID" value="EXL09017.1"/>
    <property type="molecule type" value="Genomic_DNA"/>
</dbReference>
<dbReference type="Pfam" id="PF06169">
    <property type="entry name" value="DUF982"/>
    <property type="match status" value="1"/>
</dbReference>
<dbReference type="Proteomes" id="UP000294958">
    <property type="component" value="Unassembled WGS sequence"/>
</dbReference>
<dbReference type="eggNOG" id="ENOG5031BSS">
    <property type="taxonomic scope" value="Bacteria"/>
</dbReference>
<evidence type="ECO:0000313" key="1">
    <source>
        <dbReference type="EMBL" id="EXL09017.1"/>
    </source>
</evidence>
<reference evidence="2 4" key="2">
    <citation type="submission" date="2019-03" db="EMBL/GenBank/DDBJ databases">
        <title>Genomic Encyclopedia of Type Strains, Phase IV (KMG-IV): sequencing the most valuable type-strain genomes for metagenomic binning, comparative biology and taxonomic classification.</title>
        <authorList>
            <person name="Goeker M."/>
        </authorList>
    </citation>
    <scope>NUCLEOTIDE SEQUENCE [LARGE SCALE GENOMIC DNA]</scope>
    <source>
        <strain evidence="2 4">DSM 11603</strain>
    </source>
</reference>
<dbReference type="InterPro" id="IPR010385">
    <property type="entry name" value="DUF982"/>
</dbReference>
<dbReference type="HOGENOM" id="CLU_134423_0_1_5"/>
<accession>A0A011TXY1</accession>
<keyword evidence="4" id="KW-1185">Reference proteome</keyword>
<evidence type="ECO:0000313" key="3">
    <source>
        <dbReference type="Proteomes" id="UP000019849"/>
    </source>
</evidence>
<dbReference type="PATRIC" id="fig|69279.3.peg.1681"/>
<sequence>MDRLQFAVPVRIRTSPDSPVEEIYGVEQALDFLQNWPVGREGPVFQAALDACFGASVDIIPTDDAFRALTAFCRISGLLARDMIVPGSPENETMQKLG</sequence>